<reference evidence="2 3" key="1">
    <citation type="submission" date="2015-08" db="EMBL/GenBank/DDBJ databases">
        <title>Emmonsia species relationships and genome sequence.</title>
        <authorList>
            <person name="Cuomo C.A."/>
            <person name="Schwartz I.S."/>
            <person name="Kenyon C."/>
            <person name="De Hoog G.S."/>
            <person name="Govender N.P."/>
            <person name="Botha A."/>
            <person name="Moreno L."/>
            <person name="De Vries M."/>
            <person name="Munoz J.F."/>
            <person name="Stielow J.B."/>
        </authorList>
    </citation>
    <scope>NUCLEOTIDE SEQUENCE [LARGE SCALE GENOMIC DNA]</scope>
    <source>
        <strain evidence="2 3">EI222</strain>
    </source>
</reference>
<accession>A0A1J9Q2A1</accession>
<keyword evidence="3" id="KW-1185">Reference proteome</keyword>
<dbReference type="Proteomes" id="UP000242791">
    <property type="component" value="Unassembled WGS sequence"/>
</dbReference>
<gene>
    <name evidence="2" type="ORF">ACJ73_09810</name>
</gene>
<name>A0A1J9Q2A1_9EURO</name>
<comment type="caution">
    <text evidence="2">The sequence shown here is derived from an EMBL/GenBank/DDBJ whole genome shotgun (WGS) entry which is preliminary data.</text>
</comment>
<feature type="region of interest" description="Disordered" evidence="1">
    <location>
        <begin position="49"/>
        <end position="140"/>
    </location>
</feature>
<dbReference type="EMBL" id="LGTZ01003016">
    <property type="protein sequence ID" value="OJD10399.1"/>
    <property type="molecule type" value="Genomic_DNA"/>
</dbReference>
<dbReference type="VEuPathDB" id="FungiDB:ACJ73_09810"/>
<organism evidence="2 3">
    <name type="scientific">Blastomyces percursus</name>
    <dbReference type="NCBI Taxonomy" id="1658174"/>
    <lineage>
        <taxon>Eukaryota</taxon>
        <taxon>Fungi</taxon>
        <taxon>Dikarya</taxon>
        <taxon>Ascomycota</taxon>
        <taxon>Pezizomycotina</taxon>
        <taxon>Eurotiomycetes</taxon>
        <taxon>Eurotiomycetidae</taxon>
        <taxon>Onygenales</taxon>
        <taxon>Ajellomycetaceae</taxon>
        <taxon>Blastomyces</taxon>
    </lineage>
</organism>
<dbReference type="AlphaFoldDB" id="A0A1J9Q2A1"/>
<feature type="compositionally biased region" description="Pro residues" evidence="1">
    <location>
        <begin position="78"/>
        <end position="95"/>
    </location>
</feature>
<evidence type="ECO:0000256" key="1">
    <source>
        <dbReference type="SAM" id="MobiDB-lite"/>
    </source>
</evidence>
<evidence type="ECO:0000313" key="3">
    <source>
        <dbReference type="Proteomes" id="UP000242791"/>
    </source>
</evidence>
<protein>
    <submittedName>
        <fullName evidence="2">Uncharacterized protein</fullName>
    </submittedName>
</protein>
<feature type="compositionally biased region" description="Basic residues" evidence="1">
    <location>
        <begin position="99"/>
        <end position="116"/>
    </location>
</feature>
<sequence length="156" mass="18033">MAFLKGFVSSLPSNPLSSYYIQSAKSTPLANKQNQRDIHIYLETITIKPKPKSPQTNILPTKMPTVHRPNFLNRHDYPNPPPPPRQPAPSTPPPPRADRPHKRHRNAHHHCQRHKQYQPTNSVCRGRRRHRRRHGAEGILPARTAWDHRFGEGEVE</sequence>
<feature type="compositionally biased region" description="Basic residues" evidence="1">
    <location>
        <begin position="125"/>
        <end position="134"/>
    </location>
</feature>
<evidence type="ECO:0000313" key="2">
    <source>
        <dbReference type="EMBL" id="OJD10399.1"/>
    </source>
</evidence>
<proteinExistence type="predicted"/>